<dbReference type="RefSeq" id="WP_189628417.1">
    <property type="nucleotide sequence ID" value="NZ_BNAG01000001.1"/>
</dbReference>
<evidence type="ECO:0000256" key="1">
    <source>
        <dbReference type="SAM" id="SignalP"/>
    </source>
</evidence>
<proteinExistence type="predicted"/>
<protein>
    <recommendedName>
        <fullName evidence="4">Pentapeptide repeat-containing protein</fullName>
    </recommendedName>
</protein>
<evidence type="ECO:0008006" key="4">
    <source>
        <dbReference type="Google" id="ProtNLM"/>
    </source>
</evidence>
<gene>
    <name evidence="2" type="ORF">GCM10011340_02990</name>
</gene>
<dbReference type="Gene3D" id="2.160.20.80">
    <property type="entry name" value="E3 ubiquitin-protein ligase SopA"/>
    <property type="match status" value="1"/>
</dbReference>
<evidence type="ECO:0000313" key="3">
    <source>
        <dbReference type="Proteomes" id="UP000658258"/>
    </source>
</evidence>
<dbReference type="Pfam" id="PF13576">
    <property type="entry name" value="Pentapeptide_3"/>
    <property type="match status" value="1"/>
</dbReference>
<keyword evidence="1" id="KW-0732">Signal</keyword>
<dbReference type="Proteomes" id="UP000658258">
    <property type="component" value="Unassembled WGS sequence"/>
</dbReference>
<feature type="signal peptide" evidence="1">
    <location>
        <begin position="1"/>
        <end position="24"/>
    </location>
</feature>
<keyword evidence="3" id="KW-1185">Reference proteome</keyword>
<organism evidence="2 3">
    <name type="scientific">Roseivirga thermotolerans</name>
    <dbReference type="NCBI Taxonomy" id="1758176"/>
    <lineage>
        <taxon>Bacteria</taxon>
        <taxon>Pseudomonadati</taxon>
        <taxon>Bacteroidota</taxon>
        <taxon>Cytophagia</taxon>
        <taxon>Cytophagales</taxon>
        <taxon>Roseivirgaceae</taxon>
        <taxon>Roseivirga</taxon>
    </lineage>
</organism>
<feature type="chain" id="PRO_5046853363" description="Pentapeptide repeat-containing protein" evidence="1">
    <location>
        <begin position="25"/>
        <end position="239"/>
    </location>
</feature>
<reference evidence="3" key="1">
    <citation type="journal article" date="2019" name="Int. J. Syst. Evol. Microbiol.">
        <title>The Global Catalogue of Microorganisms (GCM) 10K type strain sequencing project: providing services to taxonomists for standard genome sequencing and annotation.</title>
        <authorList>
            <consortium name="The Broad Institute Genomics Platform"/>
            <consortium name="The Broad Institute Genome Sequencing Center for Infectious Disease"/>
            <person name="Wu L."/>
            <person name="Ma J."/>
        </authorList>
    </citation>
    <scope>NUCLEOTIDE SEQUENCE [LARGE SCALE GENOMIC DNA]</scope>
    <source>
        <strain evidence="3">CGMCC 1.15111</strain>
    </source>
</reference>
<comment type="caution">
    <text evidence="2">The sequence shown here is derived from an EMBL/GenBank/DDBJ whole genome shotgun (WGS) entry which is preliminary data.</text>
</comment>
<dbReference type="InterPro" id="IPR001646">
    <property type="entry name" value="5peptide_repeat"/>
</dbReference>
<accession>A0ABQ3I3V4</accession>
<evidence type="ECO:0000313" key="2">
    <source>
        <dbReference type="EMBL" id="GHE52158.1"/>
    </source>
</evidence>
<sequence length="239" mass="27899">MSTNKLKTITLTLFALLLVVQGNAQTIVKASDIMEALKRGEDVSYSNATIEGVLDFTFMEEKLPELPTKRRWWRDGGDNTVNESIESKVSFVNCTFKDAVIAYYHDRRTEYTFTADFERDVRFENCTFSRDAMFKYSNFEGEAIFAGSTFEEETTFKYAEFENRADFSKTVFDEDAMFKYTKFRDGANFNAARFERSLDMKYTKVRGNLDVKDMEVRWDIITKYAEVNGRSFSRYLLDN</sequence>
<name>A0ABQ3I3V4_9BACT</name>
<dbReference type="EMBL" id="BNAG01000001">
    <property type="protein sequence ID" value="GHE52158.1"/>
    <property type="molecule type" value="Genomic_DNA"/>
</dbReference>